<keyword evidence="5 6" id="KW-0472">Membrane</keyword>
<dbReference type="PANTHER" id="PTHR42718:SF9">
    <property type="entry name" value="MAJOR FACILITATOR SUPERFAMILY MULTIDRUG TRANSPORTER MFSC"/>
    <property type="match status" value="1"/>
</dbReference>
<evidence type="ECO:0000256" key="5">
    <source>
        <dbReference type="ARBA" id="ARBA00023136"/>
    </source>
</evidence>
<feature type="transmembrane region" description="Helical" evidence="6">
    <location>
        <begin position="177"/>
        <end position="198"/>
    </location>
</feature>
<organism evidence="8 9">
    <name type="scientific">Bacillus songklensis</name>
    <dbReference type="NCBI Taxonomy" id="1069116"/>
    <lineage>
        <taxon>Bacteria</taxon>
        <taxon>Bacillati</taxon>
        <taxon>Bacillota</taxon>
        <taxon>Bacilli</taxon>
        <taxon>Bacillales</taxon>
        <taxon>Bacillaceae</taxon>
        <taxon>Bacillus</taxon>
    </lineage>
</organism>
<feature type="transmembrane region" description="Helical" evidence="6">
    <location>
        <begin position="282"/>
        <end position="303"/>
    </location>
</feature>
<dbReference type="PROSITE" id="PS50850">
    <property type="entry name" value="MFS"/>
    <property type="match status" value="1"/>
</dbReference>
<accession>A0ABV8B3Z5</accession>
<dbReference type="InterPro" id="IPR036259">
    <property type="entry name" value="MFS_trans_sf"/>
</dbReference>
<feature type="transmembrane region" description="Helical" evidence="6">
    <location>
        <begin position="371"/>
        <end position="391"/>
    </location>
</feature>
<dbReference type="Proteomes" id="UP001595752">
    <property type="component" value="Unassembled WGS sequence"/>
</dbReference>
<evidence type="ECO:0000313" key="8">
    <source>
        <dbReference type="EMBL" id="MFC3885043.1"/>
    </source>
</evidence>
<comment type="caution">
    <text evidence="8">The sequence shown here is derived from an EMBL/GenBank/DDBJ whole genome shotgun (WGS) entry which is preliminary data.</text>
</comment>
<dbReference type="PANTHER" id="PTHR42718">
    <property type="entry name" value="MAJOR FACILITATOR SUPERFAMILY MULTIDRUG TRANSPORTER MFSC"/>
    <property type="match status" value="1"/>
</dbReference>
<dbReference type="Gene3D" id="1.20.1250.20">
    <property type="entry name" value="MFS general substrate transporter like domains"/>
    <property type="match status" value="1"/>
</dbReference>
<evidence type="ECO:0000256" key="3">
    <source>
        <dbReference type="ARBA" id="ARBA00022692"/>
    </source>
</evidence>
<feature type="transmembrane region" description="Helical" evidence="6">
    <location>
        <begin position="210"/>
        <end position="229"/>
    </location>
</feature>
<keyword evidence="3 6" id="KW-0812">Transmembrane</keyword>
<keyword evidence="2" id="KW-0813">Transport</keyword>
<keyword evidence="4 6" id="KW-1133">Transmembrane helix</keyword>
<dbReference type="SUPFAM" id="SSF103473">
    <property type="entry name" value="MFS general substrate transporter"/>
    <property type="match status" value="1"/>
</dbReference>
<comment type="subcellular location">
    <subcellularLocation>
        <location evidence="1">Cell membrane</location>
        <topology evidence="1">Multi-pass membrane protein</topology>
    </subcellularLocation>
</comment>
<dbReference type="InterPro" id="IPR020846">
    <property type="entry name" value="MFS_dom"/>
</dbReference>
<evidence type="ECO:0000256" key="4">
    <source>
        <dbReference type="ARBA" id="ARBA00022989"/>
    </source>
</evidence>
<evidence type="ECO:0000259" key="7">
    <source>
        <dbReference type="PROSITE" id="PS50850"/>
    </source>
</evidence>
<protein>
    <submittedName>
        <fullName evidence="8">MFS transporter</fullName>
    </submittedName>
</protein>
<feature type="transmembrane region" description="Helical" evidence="6">
    <location>
        <begin position="241"/>
        <end position="261"/>
    </location>
</feature>
<reference evidence="9" key="1">
    <citation type="journal article" date="2019" name="Int. J. Syst. Evol. Microbiol.">
        <title>The Global Catalogue of Microorganisms (GCM) 10K type strain sequencing project: providing services to taxonomists for standard genome sequencing and annotation.</title>
        <authorList>
            <consortium name="The Broad Institute Genomics Platform"/>
            <consortium name="The Broad Institute Genome Sequencing Center for Infectious Disease"/>
            <person name="Wu L."/>
            <person name="Ma J."/>
        </authorList>
    </citation>
    <scope>NUCLEOTIDE SEQUENCE [LARGE SCALE GENOMIC DNA]</scope>
    <source>
        <strain evidence="9">CCUG 61889</strain>
    </source>
</reference>
<dbReference type="EMBL" id="JBHRZT010000068">
    <property type="protein sequence ID" value="MFC3885043.1"/>
    <property type="molecule type" value="Genomic_DNA"/>
</dbReference>
<gene>
    <name evidence="8" type="ORF">ACFOU2_16840</name>
</gene>
<keyword evidence="9" id="KW-1185">Reference proteome</keyword>
<evidence type="ECO:0000313" key="9">
    <source>
        <dbReference type="Proteomes" id="UP001595752"/>
    </source>
</evidence>
<name>A0ABV8B3Z5_9BACI</name>
<feature type="domain" description="Major facilitator superfamily (MFS) profile" evidence="7">
    <location>
        <begin position="20"/>
        <end position="521"/>
    </location>
</feature>
<feature type="transmembrane region" description="Helical" evidence="6">
    <location>
        <begin position="59"/>
        <end position="77"/>
    </location>
</feature>
<feature type="transmembrane region" description="Helical" evidence="6">
    <location>
        <begin position="495"/>
        <end position="515"/>
    </location>
</feature>
<dbReference type="Pfam" id="PF07690">
    <property type="entry name" value="MFS_1"/>
    <property type="match status" value="1"/>
</dbReference>
<feature type="transmembrane region" description="Helical" evidence="6">
    <location>
        <begin position="89"/>
        <end position="107"/>
    </location>
</feature>
<evidence type="ECO:0000256" key="2">
    <source>
        <dbReference type="ARBA" id="ARBA00022448"/>
    </source>
</evidence>
<feature type="transmembrane region" description="Helical" evidence="6">
    <location>
        <begin position="412"/>
        <end position="429"/>
    </location>
</feature>
<feature type="transmembrane region" description="Helical" evidence="6">
    <location>
        <begin position="315"/>
        <end position="336"/>
    </location>
</feature>
<feature type="transmembrane region" description="Helical" evidence="6">
    <location>
        <begin position="20"/>
        <end position="39"/>
    </location>
</feature>
<evidence type="ECO:0000256" key="1">
    <source>
        <dbReference type="ARBA" id="ARBA00004651"/>
    </source>
</evidence>
<evidence type="ECO:0000256" key="6">
    <source>
        <dbReference type="SAM" id="Phobius"/>
    </source>
</evidence>
<feature type="transmembrane region" description="Helical" evidence="6">
    <location>
        <begin position="341"/>
        <end position="359"/>
    </location>
</feature>
<proteinExistence type="predicted"/>
<dbReference type="InterPro" id="IPR011701">
    <property type="entry name" value="MFS"/>
</dbReference>
<feature type="transmembrane region" description="Helical" evidence="6">
    <location>
        <begin position="146"/>
        <end position="165"/>
    </location>
</feature>
<sequence>MSQPNYATTSDSKSIMIPKYLVISLLTLFSFGPQYFLNLSYILNQTVIQNGLNLSAHDMLLPSVMSNLAFALGVPLGRVLSMKYGIRRNYLTFIFIFFCGSIINSFSSELISLIIGRTIQGFSAGVLFLTILPVSLKSYPNKVRNLFLFFAIGGLFGSSAVGAFFGSLSLSTNTWRWLFIFNLFSSLLCLLIGYAVLPKHQPKQHDNHPVDRRGVFLLCLIVMVLAFPLSNLQEKGFGSVYVWPLLLIAMILSAMFINVDLHAENPLVPLRSLWAAKPVSGTIMAISSHVALVVAIAGINGFLRNIINPPFMYLSYFYIWFFAGIMAAAILSTLLYDRLGAGILGVIGSLAVIVVGIQWKNIGAEASLNALYVQIACLGGGVSMVLISGALGTALAGDIHKATMRSASLHSMRNFIGAVSAPLLGWFVYRANAVHYENIRGQVSLINPEINRELAELTHRFMDSGLTAADAKNMAIYSVVVNARKASILGAYHDLFTILLVLGVIMMVASIGKAVTGKGRSLVQKEARVLLPAPSEKPKMDTTA</sequence>
<dbReference type="RefSeq" id="WP_377917088.1">
    <property type="nucleotide sequence ID" value="NZ_JBHRZT010000068.1"/>
</dbReference>